<organism evidence="10 11">
    <name type="scientific">Fructilactobacillus fructivorans</name>
    <dbReference type="NCBI Taxonomy" id="1614"/>
    <lineage>
        <taxon>Bacteria</taxon>
        <taxon>Bacillati</taxon>
        <taxon>Bacillota</taxon>
        <taxon>Bacilli</taxon>
        <taxon>Lactobacillales</taxon>
        <taxon>Lactobacillaceae</taxon>
        <taxon>Fructilactobacillus</taxon>
    </lineage>
</organism>
<keyword evidence="3" id="KW-0378">Hydrolase</keyword>
<dbReference type="PATRIC" id="fig|1614.11.peg.1053"/>
<evidence type="ECO:0000256" key="2">
    <source>
        <dbReference type="ARBA" id="ARBA00022516"/>
    </source>
</evidence>
<feature type="domain" description="Acyl-ACP thioesterase-like C-terminal" evidence="9">
    <location>
        <begin position="153"/>
        <end position="248"/>
    </location>
</feature>
<accession>A0A0C1M665</accession>
<dbReference type="STRING" id="1614.IV37_GL001041"/>
<keyword evidence="5" id="KW-0809">Transit peptide</keyword>
<feature type="domain" description="Acyl-ACP thioesterase N-terminal hotdog" evidence="8">
    <location>
        <begin position="4"/>
        <end position="130"/>
    </location>
</feature>
<dbReference type="GeneID" id="74913601"/>
<keyword evidence="11" id="KW-1185">Reference proteome</keyword>
<dbReference type="Proteomes" id="UP000031397">
    <property type="component" value="Unassembled WGS sequence"/>
</dbReference>
<name>A0A0C1M665_9LACO</name>
<evidence type="ECO:0000256" key="6">
    <source>
        <dbReference type="ARBA" id="ARBA00023098"/>
    </source>
</evidence>
<dbReference type="GO" id="GO:0016297">
    <property type="term" value="F:fatty acyl-[ACP] hydrolase activity"/>
    <property type="evidence" value="ECO:0007669"/>
    <property type="project" value="InterPro"/>
</dbReference>
<evidence type="ECO:0000256" key="1">
    <source>
        <dbReference type="ARBA" id="ARBA00006500"/>
    </source>
</evidence>
<keyword evidence="2" id="KW-0444">Lipid biosynthesis</keyword>
<dbReference type="SUPFAM" id="SSF54637">
    <property type="entry name" value="Thioesterase/thiol ester dehydrase-isomerase"/>
    <property type="match status" value="2"/>
</dbReference>
<sequence length="255" mass="29635">MTGDIFSENHEVEYYETNLLGNMTLSMLTDVIIMISQDQATALGVGTQYVIEHGVTWVVAQTDMDITRLPRVHEKVQVQTRGSSYTKYFAYREFWVRDMDGNELVHVGSLWVMMDIQSRKMVKLDEAMVIPYHCDRVRRIQRLNKIPKIHDEHDIMQTEYHVRFTDIDWNSHVNNAKYIGWMVDVLPYDFLASHVPTEVSIKYEDEVTYGDPVLSRGKFINTDNQIQTVHDISVNGSTKSIAEVKWKKLDKKGSK</sequence>
<evidence type="ECO:0000256" key="7">
    <source>
        <dbReference type="ARBA" id="ARBA00023160"/>
    </source>
</evidence>
<dbReference type="InterPro" id="IPR049427">
    <property type="entry name" value="Acyl-ACP_TE_C"/>
</dbReference>
<dbReference type="PANTHER" id="PTHR31727:SF6">
    <property type="entry name" value="OLEOYL-ACYL CARRIER PROTEIN THIOESTERASE 1, CHLOROPLASTIC"/>
    <property type="match status" value="1"/>
</dbReference>
<dbReference type="OrthoDB" id="9801517at2"/>
<dbReference type="AlphaFoldDB" id="A0A0C1M665"/>
<dbReference type="Pfam" id="PF20791">
    <property type="entry name" value="Acyl-ACP_TE_C"/>
    <property type="match status" value="1"/>
</dbReference>
<keyword evidence="7" id="KW-0275">Fatty acid biosynthesis</keyword>
<evidence type="ECO:0000313" key="10">
    <source>
        <dbReference type="EMBL" id="KID41694.1"/>
    </source>
</evidence>
<evidence type="ECO:0000256" key="4">
    <source>
        <dbReference type="ARBA" id="ARBA00022832"/>
    </source>
</evidence>
<dbReference type="InterPro" id="IPR045023">
    <property type="entry name" value="FATA/B"/>
</dbReference>
<evidence type="ECO:0000256" key="5">
    <source>
        <dbReference type="ARBA" id="ARBA00022946"/>
    </source>
</evidence>
<dbReference type="Gene3D" id="3.10.129.10">
    <property type="entry name" value="Hotdog Thioesterase"/>
    <property type="match status" value="1"/>
</dbReference>
<reference evidence="10 11" key="1">
    <citation type="submission" date="2014-06" db="EMBL/GenBank/DDBJ databases">
        <title>Functional and comparative genomic analyses of the Drosophila gut microbiota identify candidate symbiosis factors.</title>
        <authorList>
            <person name="Newell P.D."/>
            <person name="Chaston J.M."/>
            <person name="Douglas A.E."/>
        </authorList>
    </citation>
    <scope>NUCLEOTIDE SEQUENCE [LARGE SCALE GENOMIC DNA]</scope>
    <source>
        <strain evidence="10 11">DmCS_002</strain>
    </source>
</reference>
<proteinExistence type="inferred from homology"/>
<dbReference type="InterPro" id="IPR002864">
    <property type="entry name" value="Acyl-ACP_thioesterase_NHD"/>
</dbReference>
<dbReference type="InterPro" id="IPR029069">
    <property type="entry name" value="HotDog_dom_sf"/>
</dbReference>
<gene>
    <name evidence="10" type="ORF">LfDm3_0936</name>
</gene>
<keyword evidence="4" id="KW-0276">Fatty acid metabolism</keyword>
<keyword evidence="6" id="KW-0443">Lipid metabolism</keyword>
<dbReference type="Pfam" id="PF01643">
    <property type="entry name" value="Acyl-ACP_TE"/>
    <property type="match status" value="1"/>
</dbReference>
<dbReference type="EMBL" id="JOJZ01000019">
    <property type="protein sequence ID" value="KID41694.1"/>
    <property type="molecule type" value="Genomic_DNA"/>
</dbReference>
<dbReference type="RefSeq" id="WP_039144523.1">
    <property type="nucleotide sequence ID" value="NZ_JOJZ01000019.1"/>
</dbReference>
<evidence type="ECO:0000259" key="9">
    <source>
        <dbReference type="Pfam" id="PF20791"/>
    </source>
</evidence>
<dbReference type="PANTHER" id="PTHR31727">
    <property type="entry name" value="OLEOYL-ACYL CARRIER PROTEIN THIOESTERASE 1, CHLOROPLASTIC"/>
    <property type="match status" value="1"/>
</dbReference>
<dbReference type="GO" id="GO:0000036">
    <property type="term" value="F:acyl carrier activity"/>
    <property type="evidence" value="ECO:0007669"/>
    <property type="project" value="TreeGrafter"/>
</dbReference>
<evidence type="ECO:0000259" key="8">
    <source>
        <dbReference type="Pfam" id="PF01643"/>
    </source>
</evidence>
<comment type="caution">
    <text evidence="10">The sequence shown here is derived from an EMBL/GenBank/DDBJ whole genome shotgun (WGS) entry which is preliminary data.</text>
</comment>
<protein>
    <submittedName>
        <fullName evidence="10">Acyl-ACP thioesterase</fullName>
    </submittedName>
</protein>
<evidence type="ECO:0000256" key="3">
    <source>
        <dbReference type="ARBA" id="ARBA00022801"/>
    </source>
</evidence>
<comment type="similarity">
    <text evidence="1">Belongs to the acyl-ACP thioesterase family.</text>
</comment>
<dbReference type="CDD" id="cd00586">
    <property type="entry name" value="4HBT"/>
    <property type="match status" value="1"/>
</dbReference>
<evidence type="ECO:0000313" key="11">
    <source>
        <dbReference type="Proteomes" id="UP000031397"/>
    </source>
</evidence>